<dbReference type="InterPro" id="IPR000305">
    <property type="entry name" value="GIY-YIG_endonuc"/>
</dbReference>
<dbReference type="CDD" id="cd10442">
    <property type="entry name" value="GIY-YIG_PLEs"/>
    <property type="match status" value="1"/>
</dbReference>
<evidence type="ECO:0000313" key="4">
    <source>
        <dbReference type="Proteomes" id="UP001162164"/>
    </source>
</evidence>
<dbReference type="InterPro" id="IPR058912">
    <property type="entry name" value="HTH_animal"/>
</dbReference>
<feature type="domain" description="GIY-YIG" evidence="1">
    <location>
        <begin position="372"/>
        <end position="462"/>
    </location>
</feature>
<evidence type="ECO:0000259" key="2">
    <source>
        <dbReference type="PROSITE" id="PS50878"/>
    </source>
</evidence>
<organism evidence="3 4">
    <name type="scientific">Molorchus minor</name>
    <dbReference type="NCBI Taxonomy" id="1323400"/>
    <lineage>
        <taxon>Eukaryota</taxon>
        <taxon>Metazoa</taxon>
        <taxon>Ecdysozoa</taxon>
        <taxon>Arthropoda</taxon>
        <taxon>Hexapoda</taxon>
        <taxon>Insecta</taxon>
        <taxon>Pterygota</taxon>
        <taxon>Neoptera</taxon>
        <taxon>Endopterygota</taxon>
        <taxon>Coleoptera</taxon>
        <taxon>Polyphaga</taxon>
        <taxon>Cucujiformia</taxon>
        <taxon>Chrysomeloidea</taxon>
        <taxon>Cerambycidae</taxon>
        <taxon>Lamiinae</taxon>
        <taxon>Monochamini</taxon>
        <taxon>Molorchus</taxon>
    </lineage>
</organism>
<dbReference type="EMBL" id="JAPWTJ010003490">
    <property type="protein sequence ID" value="KAJ8955931.1"/>
    <property type="molecule type" value="Genomic_DNA"/>
</dbReference>
<dbReference type="InterPro" id="IPR035901">
    <property type="entry name" value="GIY-YIG_endonuc_sf"/>
</dbReference>
<evidence type="ECO:0000313" key="3">
    <source>
        <dbReference type="EMBL" id="KAJ8955931.1"/>
    </source>
</evidence>
<keyword evidence="4" id="KW-1185">Reference proteome</keyword>
<dbReference type="PANTHER" id="PTHR21301:SF10">
    <property type="entry name" value="REVERSE TRANSCRIPTASE DOMAIN-CONTAINING PROTEIN"/>
    <property type="match status" value="1"/>
</dbReference>
<dbReference type="PANTHER" id="PTHR21301">
    <property type="entry name" value="REVERSE TRANSCRIPTASE"/>
    <property type="match status" value="1"/>
</dbReference>
<gene>
    <name evidence="3" type="ORF">NQ317_015417</name>
</gene>
<dbReference type="Pfam" id="PF26215">
    <property type="entry name" value="HTH_animal"/>
    <property type="match status" value="1"/>
</dbReference>
<dbReference type="PROSITE" id="PS50878">
    <property type="entry name" value="RT_POL"/>
    <property type="match status" value="1"/>
</dbReference>
<evidence type="ECO:0000259" key="1">
    <source>
        <dbReference type="PROSITE" id="PS50164"/>
    </source>
</evidence>
<accession>A0ABQ9IS66</accession>
<comment type="caution">
    <text evidence="3">The sequence shown here is derived from an EMBL/GenBank/DDBJ whole genome shotgun (WGS) entry which is preliminary data.</text>
</comment>
<dbReference type="CDD" id="cd00304">
    <property type="entry name" value="RT_like"/>
    <property type="match status" value="1"/>
</dbReference>
<proteinExistence type="predicted"/>
<name>A0ABQ9IS66_9CUCU</name>
<sequence length="838" mass="97153">MTNEVRNVIKSCNNLITPALKNRLHVSKKNRLHVSNPIVPRLYGLPKIHKPGKSVRPIVSAIGSPTYLLSKWLTKEFENLPIAQSSFSLQDGEILISFDVCSLFPSVPIPQTLDYLRNLLELNNFSQEVVNEYINLTKLCMKQNCFQFNNSFFEQHEGTAMGNSLSPFIANLFMSRFETDIKEEFEYFPRIWIRYVDDIFCINFTYEIENNGQLPFLDVLVIKNNQNNLEFDIYRKDTSTLRYIPNDSHHCYQHKMASLNFLVHRLLSFPLSKERFEKERKLIKDIAKINGYSENCVDRLIMKRRFKETLRNSSTFQTDTESPKFVSIPYAPQFTRGLSRIFKNIGLTVIHPSGNKLQQLLGNPKDTIGVNDRSGIYEISCKDCNLKYVGQTRRSILTRFKEHMAHLKYGRTDKSSVAQHAFDNNHRIDINNLKLIRNVTNNRQLDAFESLEIVKCKNRMNSDNGPIPNSPLYWLVHRGSLNREHSHGSLNRDQSLDDANLVGETRVECEKSVLVFVEENYSSVRATSKVPAPPGQKRREYYGPPHFTRIVREYLNEQLPDLNPWDFFIWGDLKRKVYSVSIENEEQLWNRIQNAVQELQNEETLRRLHFNVLRACDSSLYTEYWDTLYMNRFLNLSSVTFTPKEEEVLCLGLQYNSHNQISNKNLEILAVESEQILELSSDVDKESIRSQISVHLNKTFLHPPRLTKEHKTINEQIKRIKDKVKDNNLIVSKADKDSPTSNLAAWLSKILPEITEFKDPLAVKNSVELTNKISNVNVPENAMLVSFDVSNLFPSVPPEDCIQLLRDLLFSVNFPTHHTLNLLFISGHSPQTKFFPIQ</sequence>
<reference evidence="3" key="1">
    <citation type="journal article" date="2023" name="Insect Mol. Biol.">
        <title>Genome sequencing provides insights into the evolution of gene families encoding plant cell wall-degrading enzymes in longhorned beetles.</title>
        <authorList>
            <person name="Shin N.R."/>
            <person name="Okamura Y."/>
            <person name="Kirsch R."/>
            <person name="Pauchet Y."/>
        </authorList>
    </citation>
    <scope>NUCLEOTIDE SEQUENCE</scope>
    <source>
        <strain evidence="3">MMC_N1</strain>
    </source>
</reference>
<dbReference type="Pfam" id="PF01541">
    <property type="entry name" value="GIY-YIG"/>
    <property type="match status" value="1"/>
</dbReference>
<protein>
    <recommendedName>
        <fullName evidence="5">Reverse transcriptase domain-containing protein</fullName>
    </recommendedName>
</protein>
<dbReference type="PROSITE" id="PS50164">
    <property type="entry name" value="GIY_YIG"/>
    <property type="match status" value="1"/>
</dbReference>
<evidence type="ECO:0008006" key="5">
    <source>
        <dbReference type="Google" id="ProtNLM"/>
    </source>
</evidence>
<dbReference type="Pfam" id="PF00078">
    <property type="entry name" value="RVT_1"/>
    <property type="match status" value="1"/>
</dbReference>
<dbReference type="InterPro" id="IPR000477">
    <property type="entry name" value="RT_dom"/>
</dbReference>
<feature type="domain" description="Reverse transcriptase" evidence="2">
    <location>
        <begin position="1"/>
        <end position="263"/>
    </location>
</feature>
<dbReference type="InterPro" id="IPR036397">
    <property type="entry name" value="RNaseH_sf"/>
</dbReference>
<dbReference type="Gene3D" id="3.30.420.10">
    <property type="entry name" value="Ribonuclease H-like superfamily/Ribonuclease H"/>
    <property type="match status" value="1"/>
</dbReference>
<dbReference type="Proteomes" id="UP001162164">
    <property type="component" value="Unassembled WGS sequence"/>
</dbReference>
<dbReference type="Gene3D" id="3.40.1440.10">
    <property type="entry name" value="GIY-YIG endonuclease"/>
    <property type="match status" value="1"/>
</dbReference>